<evidence type="ECO:0000313" key="6">
    <source>
        <dbReference type="EMBL" id="QLF68435.1"/>
    </source>
</evidence>
<dbReference type="PROSITE" id="PS51078">
    <property type="entry name" value="ICLR_ED"/>
    <property type="match status" value="1"/>
</dbReference>
<keyword evidence="1" id="KW-0805">Transcription regulation</keyword>
<evidence type="ECO:0000256" key="2">
    <source>
        <dbReference type="ARBA" id="ARBA00023125"/>
    </source>
</evidence>
<evidence type="ECO:0000256" key="1">
    <source>
        <dbReference type="ARBA" id="ARBA00023015"/>
    </source>
</evidence>
<evidence type="ECO:0000259" key="4">
    <source>
        <dbReference type="PROSITE" id="PS51077"/>
    </source>
</evidence>
<evidence type="ECO:0000313" key="7">
    <source>
        <dbReference type="Proteomes" id="UP000308530"/>
    </source>
</evidence>
<evidence type="ECO:0000256" key="3">
    <source>
        <dbReference type="ARBA" id="ARBA00023163"/>
    </source>
</evidence>
<accession>A0ABX6QIT6</accession>
<dbReference type="Gene3D" id="1.10.10.10">
    <property type="entry name" value="Winged helix-like DNA-binding domain superfamily/Winged helix DNA-binding domain"/>
    <property type="match status" value="1"/>
</dbReference>
<keyword evidence="7" id="KW-1185">Reference proteome</keyword>
<organism evidence="6 7">
    <name type="scientific">Peteryoungia desertarenae</name>
    <dbReference type="NCBI Taxonomy" id="1813451"/>
    <lineage>
        <taxon>Bacteria</taxon>
        <taxon>Pseudomonadati</taxon>
        <taxon>Pseudomonadota</taxon>
        <taxon>Alphaproteobacteria</taxon>
        <taxon>Hyphomicrobiales</taxon>
        <taxon>Rhizobiaceae</taxon>
        <taxon>Peteryoungia</taxon>
    </lineage>
</organism>
<protein>
    <submittedName>
        <fullName evidence="6">Helix-turn-helix domain-containing protein</fullName>
    </submittedName>
</protein>
<dbReference type="InterPro" id="IPR036388">
    <property type="entry name" value="WH-like_DNA-bd_sf"/>
</dbReference>
<name>A0ABX6QIT6_9HYPH</name>
<dbReference type="InterPro" id="IPR050707">
    <property type="entry name" value="HTH_MetabolicPath_Reg"/>
</dbReference>
<dbReference type="Pfam" id="PF09339">
    <property type="entry name" value="HTH_IclR"/>
    <property type="match status" value="1"/>
</dbReference>
<dbReference type="PROSITE" id="PS51077">
    <property type="entry name" value="HTH_ICLR"/>
    <property type="match status" value="1"/>
</dbReference>
<dbReference type="Gene3D" id="3.30.450.40">
    <property type="match status" value="1"/>
</dbReference>
<dbReference type="EMBL" id="CP058350">
    <property type="protein sequence ID" value="QLF68435.1"/>
    <property type="molecule type" value="Genomic_DNA"/>
</dbReference>
<reference evidence="6 7" key="1">
    <citation type="submission" date="2020-06" db="EMBL/GenBank/DDBJ databases">
        <title>Genome sequence of Rhizobium sp strain ADMK78.</title>
        <authorList>
            <person name="Rahi P."/>
        </authorList>
    </citation>
    <scope>NUCLEOTIDE SEQUENCE [LARGE SCALE GENOMIC DNA]</scope>
    <source>
        <strain evidence="6 7">ADMK78</strain>
    </source>
</reference>
<dbReference type="SUPFAM" id="SSF55781">
    <property type="entry name" value="GAF domain-like"/>
    <property type="match status" value="1"/>
</dbReference>
<dbReference type="Pfam" id="PF01614">
    <property type="entry name" value="IclR_C"/>
    <property type="match status" value="1"/>
</dbReference>
<dbReference type="Proteomes" id="UP000308530">
    <property type="component" value="Chromosome"/>
</dbReference>
<keyword evidence="2" id="KW-0238">DNA-binding</keyword>
<dbReference type="SUPFAM" id="SSF46785">
    <property type="entry name" value="Winged helix' DNA-binding domain"/>
    <property type="match status" value="1"/>
</dbReference>
<dbReference type="RefSeq" id="WP_138288521.1">
    <property type="nucleotide sequence ID" value="NZ_CP058350.1"/>
</dbReference>
<dbReference type="InterPro" id="IPR036390">
    <property type="entry name" value="WH_DNA-bd_sf"/>
</dbReference>
<feature type="domain" description="IclR-ED" evidence="5">
    <location>
        <begin position="70"/>
        <end position="252"/>
    </location>
</feature>
<proteinExistence type="predicted"/>
<dbReference type="NCBIfam" id="TIGR02431">
    <property type="entry name" value="pcaR_pcaU"/>
    <property type="match status" value="1"/>
</dbReference>
<dbReference type="InterPro" id="IPR005471">
    <property type="entry name" value="Tscrpt_reg_IclR_N"/>
</dbReference>
<dbReference type="InterPro" id="IPR012794">
    <property type="entry name" value="PcaR_PcaU"/>
</dbReference>
<dbReference type="InterPro" id="IPR014757">
    <property type="entry name" value="Tscrpt_reg_IclR_C"/>
</dbReference>
<sequence length="252" mass="27183">MAVGERDLMGGFAKGLRVIEAFSAERPRLSIAAAAELAGLDRATARRCLLTLSELGYADYDGKFFSLTPKIMRLGHAWLSATPLPSLLQPHLDQLSERVGQSASASVLDGSEIVYIARAFQRRVMSINLMPGSRLPAYSSSMGRVLLSVLSRSEILEILKSSDLKANTPYTKTDIPSLVAEIEAVRRQGFAVIDQELEIGLCSIALPVLERKGRVMAAINVGAPAAVLPAKDLAAVCLPPMREIQLQLQSVL</sequence>
<keyword evidence="3" id="KW-0804">Transcription</keyword>
<dbReference type="PANTHER" id="PTHR30136">
    <property type="entry name" value="HELIX-TURN-HELIX TRANSCRIPTIONAL REGULATOR, ICLR FAMILY"/>
    <property type="match status" value="1"/>
</dbReference>
<feature type="domain" description="HTH iclR-type" evidence="4">
    <location>
        <begin position="9"/>
        <end position="69"/>
    </location>
</feature>
<dbReference type="InterPro" id="IPR029016">
    <property type="entry name" value="GAF-like_dom_sf"/>
</dbReference>
<evidence type="ECO:0000259" key="5">
    <source>
        <dbReference type="PROSITE" id="PS51078"/>
    </source>
</evidence>
<dbReference type="SMART" id="SM00346">
    <property type="entry name" value="HTH_ICLR"/>
    <property type="match status" value="1"/>
</dbReference>
<gene>
    <name evidence="6" type="ORF">FE840_002090</name>
</gene>
<dbReference type="PANTHER" id="PTHR30136:SF34">
    <property type="entry name" value="TRANSCRIPTIONAL REGULATOR"/>
    <property type="match status" value="1"/>
</dbReference>